<reference evidence="2 3" key="1">
    <citation type="journal article" date="2007" name="Proc. Natl. Acad. Sci. U.S.A.">
        <title>The tiny eukaryote Ostreococcus provides genomic insights into the paradox of plankton speciation.</title>
        <authorList>
            <person name="Palenik B."/>
            <person name="Grimwood J."/>
            <person name="Aerts A."/>
            <person name="Rouze P."/>
            <person name="Salamov A."/>
            <person name="Putnam N."/>
            <person name="Dupont C."/>
            <person name="Jorgensen R."/>
            <person name="Derelle E."/>
            <person name="Rombauts S."/>
            <person name="Zhou K."/>
            <person name="Otillar R."/>
            <person name="Merchant S.S."/>
            <person name="Podell S."/>
            <person name="Gaasterland T."/>
            <person name="Napoli C."/>
            <person name="Gendler K."/>
            <person name="Manuell A."/>
            <person name="Tai V."/>
            <person name="Vallon O."/>
            <person name="Piganeau G."/>
            <person name="Jancek S."/>
            <person name="Heijde M."/>
            <person name="Jabbari K."/>
            <person name="Bowler C."/>
            <person name="Lohr M."/>
            <person name="Robbens S."/>
            <person name="Werner G."/>
            <person name="Dubchak I."/>
            <person name="Pazour G.J."/>
            <person name="Ren Q."/>
            <person name="Paulsen I."/>
            <person name="Delwiche C."/>
            <person name="Schmutz J."/>
            <person name="Rokhsar D."/>
            <person name="Van de Peer Y."/>
            <person name="Moreau H."/>
            <person name="Grigoriev I.V."/>
        </authorList>
    </citation>
    <scope>NUCLEOTIDE SEQUENCE [LARGE SCALE GENOMIC DNA]</scope>
    <source>
        <strain evidence="2 3">CCE9901</strain>
    </source>
</reference>
<dbReference type="KEGG" id="olu:OSTLU_92863"/>
<gene>
    <name evidence="2" type="ORF">OSTLU_92863</name>
</gene>
<dbReference type="Gramene" id="ABO96469">
    <property type="protein sequence ID" value="ABO96469"/>
    <property type="gene ID" value="OSTLU_92863"/>
</dbReference>
<name>A4RYJ9_OSTLU</name>
<evidence type="ECO:0000313" key="2">
    <source>
        <dbReference type="EMBL" id="ABO96469.1"/>
    </source>
</evidence>
<dbReference type="PANTHER" id="PTHR43592:SF7">
    <property type="entry name" value="CAAX AMINO TERMINAL PROTEASE FAMILY PROTEIN"/>
    <property type="match status" value="1"/>
</dbReference>
<keyword evidence="3" id="KW-1185">Reference proteome</keyword>
<dbReference type="GO" id="GO:0004175">
    <property type="term" value="F:endopeptidase activity"/>
    <property type="evidence" value="ECO:0007669"/>
    <property type="project" value="UniProtKB-ARBA"/>
</dbReference>
<dbReference type="EMBL" id="CP000586">
    <property type="protein sequence ID" value="ABO96469.1"/>
    <property type="molecule type" value="Genomic_DNA"/>
</dbReference>
<protein>
    <recommendedName>
        <fullName evidence="1">CAAX prenyl protease 2/Lysostaphin resistance protein A-like domain-containing protein</fullName>
    </recommendedName>
</protein>
<evidence type="ECO:0000313" key="3">
    <source>
        <dbReference type="Proteomes" id="UP000001568"/>
    </source>
</evidence>
<dbReference type="Pfam" id="PF02517">
    <property type="entry name" value="Rce1-like"/>
    <property type="match status" value="1"/>
</dbReference>
<organism evidence="2 3">
    <name type="scientific">Ostreococcus lucimarinus (strain CCE9901)</name>
    <dbReference type="NCBI Taxonomy" id="436017"/>
    <lineage>
        <taxon>Eukaryota</taxon>
        <taxon>Viridiplantae</taxon>
        <taxon>Chlorophyta</taxon>
        <taxon>Mamiellophyceae</taxon>
        <taxon>Mamiellales</taxon>
        <taxon>Bathycoccaceae</taxon>
        <taxon>Ostreococcus</taxon>
    </lineage>
</organism>
<dbReference type="HOGENOM" id="CLU_1268736_0_0_1"/>
<sequence length="218" mass="21659">MTTDDAPALARVGRDDVLRSCATTSIGMLVVGLGARAASGAFPTRATHGDWNAALPLLGDDAGATAVAALCAAGAVTVGRIALLQVWDEFAASTDRSNAQVLGALDGAGDVAQVAVLPALGEEVLFRGALLPAVGGVPGVVVSSLVFGALHIGGGRSAAFGVWASAVGAVYGVAALHTHSVAAPAAAHALANIASAVYWNATRAEKVIGEKKWEGEDQ</sequence>
<dbReference type="InterPro" id="IPR003675">
    <property type="entry name" value="Rce1/LyrA-like_dom"/>
</dbReference>
<proteinExistence type="predicted"/>
<dbReference type="STRING" id="436017.A4RYJ9"/>
<dbReference type="GO" id="GO:0080120">
    <property type="term" value="P:CAAX-box protein maturation"/>
    <property type="evidence" value="ECO:0007669"/>
    <property type="project" value="UniProtKB-ARBA"/>
</dbReference>
<dbReference type="eggNOG" id="ENOG502QTQU">
    <property type="taxonomic scope" value="Eukaryota"/>
</dbReference>
<accession>A4RYJ9</accession>
<dbReference type="OrthoDB" id="2017864at2759"/>
<dbReference type="RefSeq" id="XP_001418176.1">
    <property type="nucleotide sequence ID" value="XM_001418139.1"/>
</dbReference>
<dbReference type="Proteomes" id="UP000001568">
    <property type="component" value="Chromosome 6"/>
</dbReference>
<dbReference type="PANTHER" id="PTHR43592">
    <property type="entry name" value="CAAX AMINO TERMINAL PROTEASE"/>
    <property type="match status" value="1"/>
</dbReference>
<feature type="domain" description="CAAX prenyl protease 2/Lysostaphin resistance protein A-like" evidence="1">
    <location>
        <begin position="113"/>
        <end position="193"/>
    </location>
</feature>
<dbReference type="AlphaFoldDB" id="A4RYJ9"/>
<evidence type="ECO:0000259" key="1">
    <source>
        <dbReference type="Pfam" id="PF02517"/>
    </source>
</evidence>
<dbReference type="GeneID" id="5002470"/>